<feature type="compositionally biased region" description="Basic and acidic residues" evidence="1">
    <location>
        <begin position="490"/>
        <end position="517"/>
    </location>
</feature>
<dbReference type="GO" id="GO:0007059">
    <property type="term" value="P:chromosome segregation"/>
    <property type="evidence" value="ECO:0007669"/>
    <property type="project" value="EnsemblFungi"/>
</dbReference>
<reference key="2">
    <citation type="submission" date="2011-08" db="EMBL/GenBank/DDBJ databases">
        <title>Genome sequence of Naumovozyma castellii.</title>
        <authorList>
            <person name="Gordon J.L."/>
            <person name="Armisen D."/>
            <person name="Proux-Wera E."/>
            <person name="OhEigeartaigh S.S."/>
            <person name="Byrne K.P."/>
            <person name="Wolfe K.H."/>
        </authorList>
    </citation>
    <scope>NUCLEOTIDE SEQUENCE</scope>
    <source>
        <strain>Type strain:CBS 4309</strain>
    </source>
</reference>
<reference evidence="2 3" key="1">
    <citation type="journal article" date="2011" name="Proc. Natl. Acad. Sci. U.S.A.">
        <title>Evolutionary erosion of yeast sex chromosomes by mating-type switching accidents.</title>
        <authorList>
            <person name="Gordon J.L."/>
            <person name="Armisen D."/>
            <person name="Proux-Wera E."/>
            <person name="Oheigeartaigh S.S."/>
            <person name="Byrne K.P."/>
            <person name="Wolfe K.H."/>
        </authorList>
    </citation>
    <scope>NUCLEOTIDE SEQUENCE [LARGE SCALE GENOMIC DNA]</scope>
    <source>
        <strain evidence="3">ATCC 76901 / BCRC 22586 / CBS 4309 / NBRC 1992 / NRRL Y-12630</strain>
    </source>
</reference>
<dbReference type="GO" id="GO:0043110">
    <property type="term" value="F:rDNA spacer replication fork barrier binding"/>
    <property type="evidence" value="ECO:0007669"/>
    <property type="project" value="EnsemblFungi"/>
</dbReference>
<dbReference type="GO" id="GO:0034503">
    <property type="term" value="P:protein localization to nucleolar rDNA repeats"/>
    <property type="evidence" value="ECO:0007669"/>
    <property type="project" value="EnsemblFungi"/>
</dbReference>
<gene>
    <name evidence="2" type="primary">NCAS0B03850</name>
    <name evidence="2" type="ordered locus">NCAS_0B03850</name>
</gene>
<dbReference type="GO" id="GO:0033553">
    <property type="term" value="C:rDNA heterochromatin"/>
    <property type="evidence" value="ECO:0007669"/>
    <property type="project" value="EnsemblFungi"/>
</dbReference>
<evidence type="ECO:0000313" key="2">
    <source>
        <dbReference type="EMBL" id="CCC68469.1"/>
    </source>
</evidence>
<dbReference type="GO" id="GO:0000183">
    <property type="term" value="P:rDNA heterochromatin formation"/>
    <property type="evidence" value="ECO:0007669"/>
    <property type="project" value="EnsemblFungi"/>
</dbReference>
<dbReference type="HOGENOM" id="CLU_030376_1_0_1"/>
<dbReference type="Proteomes" id="UP000001640">
    <property type="component" value="Chromosome 2"/>
</dbReference>
<dbReference type="OrthoDB" id="3863715at2759"/>
<evidence type="ECO:0000256" key="1">
    <source>
        <dbReference type="SAM" id="MobiDB-lite"/>
    </source>
</evidence>
<feature type="region of interest" description="Disordered" evidence="1">
    <location>
        <begin position="1"/>
        <end position="57"/>
    </location>
</feature>
<organism evidence="2 3">
    <name type="scientific">Naumovozyma castellii</name>
    <name type="common">Yeast</name>
    <name type="synonym">Saccharomyces castellii</name>
    <dbReference type="NCBI Taxonomy" id="27288"/>
    <lineage>
        <taxon>Eukaryota</taxon>
        <taxon>Fungi</taxon>
        <taxon>Dikarya</taxon>
        <taxon>Ascomycota</taxon>
        <taxon>Saccharomycotina</taxon>
        <taxon>Saccharomycetes</taxon>
        <taxon>Saccharomycetales</taxon>
        <taxon>Saccharomycetaceae</taxon>
        <taxon>Naumovozyma</taxon>
    </lineage>
</organism>
<dbReference type="GO" id="GO:0006310">
    <property type="term" value="P:DNA recombination"/>
    <property type="evidence" value="ECO:0007669"/>
    <property type="project" value="EnsemblFungi"/>
</dbReference>
<feature type="compositionally biased region" description="Basic and acidic residues" evidence="1">
    <location>
        <begin position="25"/>
        <end position="37"/>
    </location>
</feature>
<dbReference type="GO" id="GO:0005730">
    <property type="term" value="C:nucleolus"/>
    <property type="evidence" value="ECO:0007669"/>
    <property type="project" value="EnsemblFungi"/>
</dbReference>
<dbReference type="eggNOG" id="ENOG502R9VR">
    <property type="taxonomic scope" value="Eukaryota"/>
</dbReference>
<dbReference type="GO" id="GO:0045911">
    <property type="term" value="P:positive regulation of DNA recombination"/>
    <property type="evidence" value="ECO:0007669"/>
    <property type="project" value="EnsemblFungi"/>
</dbReference>
<keyword evidence="3" id="KW-1185">Reference proteome</keyword>
<dbReference type="OMA" id="CSVCNPS"/>
<dbReference type="EMBL" id="HE576753">
    <property type="protein sequence ID" value="CCC68469.1"/>
    <property type="molecule type" value="Genomic_DNA"/>
</dbReference>
<protein>
    <submittedName>
        <fullName evidence="2">Uncharacterized protein</fullName>
    </submittedName>
</protein>
<evidence type="ECO:0000313" key="3">
    <source>
        <dbReference type="Proteomes" id="UP000001640"/>
    </source>
</evidence>
<dbReference type="RefSeq" id="XP_003674842.1">
    <property type="nucleotide sequence ID" value="XM_003674794.1"/>
</dbReference>
<dbReference type="GeneID" id="96902028"/>
<accession>G0VBZ2</accession>
<dbReference type="AlphaFoldDB" id="G0VBZ2"/>
<dbReference type="GO" id="GO:0031582">
    <property type="term" value="P:replication fork arrest at rDNA repeats"/>
    <property type="evidence" value="ECO:0007669"/>
    <property type="project" value="EnsemblFungi"/>
</dbReference>
<feature type="compositionally biased region" description="Acidic residues" evidence="1">
    <location>
        <begin position="450"/>
        <end position="467"/>
    </location>
</feature>
<proteinExistence type="predicted"/>
<dbReference type="GO" id="GO:0070550">
    <property type="term" value="P:rDNA chromatin condensation"/>
    <property type="evidence" value="ECO:0007669"/>
    <property type="project" value="EnsemblFungi"/>
</dbReference>
<feature type="compositionally biased region" description="Low complexity" evidence="1">
    <location>
        <begin position="540"/>
        <end position="567"/>
    </location>
</feature>
<name>G0VBZ2_NAUCA</name>
<sequence>MEPSEHESSALRGRANLFFNDDESHEYTKENHEKLKDDGEEGDESAADNQHIHKEVEEEDGLYDYDYSKRDKPIKRLKLKGYLIPNIGEKYKDYVDEDMDLAFVQRGEREFFEFQKTINGQLNESTYELIKTNSLTQETLSATALKMDKFRAASRLVFLNRRYGLDEQGNVRDKLRQNRMVCEPVFIYDMIMTWHLINDHGRPRKCHQLLGPMYSNITRFFVERICQFCSVCNPSKETIPFKKYKHINWFKGLLPLERVQVEVFEPFPGEKLGGKYPQILYFRDYRSRFIWMVPLRNSKFGHLVDLISKMIFSMIRIPIFFETTTIENQDFFDIFEKIVEKYQINIGLGTKLGGKRLTNGLPQIRKLLGPHKEECLADWIMCLKYGPHTFNNKMNDRACGVPGDLLTGDIPDLYTKSYDKIEQILQDLPTENIVKIGRGCIYLEDRNPEDPEAEYEANTDDESDTEDNVEHRQEDEEDIGAMMSPMIDNTRTEDELENGEKSHEDDNHSNDNEEGVTKVEGSVPTTPKRRKLNNKNVTNTQETESPEITEPSTSYYQTYQETTSQPTMKHDDSGDDVEWNKLGYSREI</sequence>
<dbReference type="InParanoid" id="G0VBZ2"/>
<feature type="region of interest" description="Disordered" evidence="1">
    <location>
        <begin position="444"/>
        <end position="588"/>
    </location>
</feature>
<dbReference type="KEGG" id="ncs:NCAS_0B03850"/>
<dbReference type="STRING" id="1064592.G0VBZ2"/>
<dbReference type="FunCoup" id="G0VBZ2">
    <property type="interactions" value="358"/>
</dbReference>